<dbReference type="AlphaFoldDB" id="A0A3S0Q0S2"/>
<reference evidence="2" key="1">
    <citation type="submission" date="2018-12" db="EMBL/GenBank/DDBJ databases">
        <authorList>
            <person name="Jadhav K."/>
            <person name="Kushwaha B."/>
            <person name="Jadhav I."/>
        </authorList>
    </citation>
    <scope>NUCLEOTIDE SEQUENCE [LARGE SCALE GENOMIC DNA]</scope>
    <source>
        <strain evidence="2">SBS 10</strain>
    </source>
</reference>
<evidence type="ECO:0000313" key="2">
    <source>
        <dbReference type="EMBL" id="RUA21999.1"/>
    </source>
</evidence>
<name>A0A3S0Q0S2_9GAMM</name>
<proteinExistence type="predicted"/>
<protein>
    <submittedName>
        <fullName evidence="2">Uncharacterized protein</fullName>
    </submittedName>
</protein>
<gene>
    <name evidence="2" type="ORF">DSL92_08365</name>
</gene>
<sequence length="302" mass="32739">MFPFNDFAGSADGAEFRPLSGADRRRRGGYPDRGRGVISDPLNTSTGPGAAHFERLREAGVPVVETDLNRLRASIRCGRGCGIWGRAGWAIAPMRAGCPTWVGARLGDAEELSAMLNFNANHRKELVVDRAMTGSLVTSANPHRCQQPYGVGPRFSGQRPMTAWLPRAVAAHRELIRSGVFALWPKAAKRRSAYSTAHRGSNWRCHDRAFIQAAPVPAIGLDVRRVLSGPSIRALERAQGRARGGARAVDPQPGCLLPVKVAFPTVRCTLRLMRPAFPYVGASVVANSATPSCCRAGLRRRR</sequence>
<accession>A0A3S0Q0S2</accession>
<dbReference type="EMBL" id="RXHI01000027">
    <property type="protein sequence ID" value="RUA21999.1"/>
    <property type="molecule type" value="Genomic_DNA"/>
</dbReference>
<evidence type="ECO:0000256" key="1">
    <source>
        <dbReference type="SAM" id="MobiDB-lite"/>
    </source>
</evidence>
<organism evidence="2">
    <name type="scientific">Billgrantia gudaonensis</name>
    <dbReference type="NCBI Taxonomy" id="376427"/>
    <lineage>
        <taxon>Bacteria</taxon>
        <taxon>Pseudomonadati</taxon>
        <taxon>Pseudomonadota</taxon>
        <taxon>Gammaproteobacteria</taxon>
        <taxon>Oceanospirillales</taxon>
        <taxon>Halomonadaceae</taxon>
        <taxon>Billgrantia</taxon>
    </lineage>
</organism>
<comment type="caution">
    <text evidence="2">The sequence shown here is derived from an EMBL/GenBank/DDBJ whole genome shotgun (WGS) entry which is preliminary data.</text>
</comment>
<feature type="region of interest" description="Disordered" evidence="1">
    <location>
        <begin position="18"/>
        <end position="49"/>
    </location>
</feature>